<dbReference type="EMBL" id="VFSU01000017">
    <property type="protein sequence ID" value="TPE62652.1"/>
    <property type="molecule type" value="Genomic_DNA"/>
</dbReference>
<keyword evidence="1" id="KW-0472">Membrane</keyword>
<evidence type="ECO:0000259" key="2">
    <source>
        <dbReference type="Pfam" id="PF01757"/>
    </source>
</evidence>
<keyword evidence="4" id="KW-1185">Reference proteome</keyword>
<feature type="transmembrane region" description="Helical" evidence="1">
    <location>
        <begin position="265"/>
        <end position="288"/>
    </location>
</feature>
<dbReference type="Pfam" id="PF01757">
    <property type="entry name" value="Acyl_transf_3"/>
    <property type="match status" value="1"/>
</dbReference>
<feature type="transmembrane region" description="Helical" evidence="1">
    <location>
        <begin position="300"/>
        <end position="321"/>
    </location>
</feature>
<dbReference type="InterPro" id="IPR002656">
    <property type="entry name" value="Acyl_transf_3_dom"/>
</dbReference>
<feature type="transmembrane region" description="Helical" evidence="1">
    <location>
        <begin position="327"/>
        <end position="345"/>
    </location>
</feature>
<accession>A0A501XPM4</accession>
<comment type="caution">
    <text evidence="3">The sequence shown here is derived from an EMBL/GenBank/DDBJ whole genome shotgun (WGS) entry which is preliminary data.</text>
</comment>
<feature type="transmembrane region" description="Helical" evidence="1">
    <location>
        <begin position="45"/>
        <end position="66"/>
    </location>
</feature>
<dbReference type="PANTHER" id="PTHR36927">
    <property type="entry name" value="BLR4337 PROTEIN"/>
    <property type="match status" value="1"/>
</dbReference>
<feature type="transmembrane region" description="Helical" evidence="1">
    <location>
        <begin position="12"/>
        <end position="39"/>
    </location>
</feature>
<feature type="transmembrane region" description="Helical" evidence="1">
    <location>
        <begin position="234"/>
        <end position="253"/>
    </location>
</feature>
<evidence type="ECO:0000313" key="4">
    <source>
        <dbReference type="Proteomes" id="UP000319897"/>
    </source>
</evidence>
<organism evidence="3 4">
    <name type="scientific">Sandaracinobacter neustonicus</name>
    <dbReference type="NCBI Taxonomy" id="1715348"/>
    <lineage>
        <taxon>Bacteria</taxon>
        <taxon>Pseudomonadati</taxon>
        <taxon>Pseudomonadota</taxon>
        <taxon>Alphaproteobacteria</taxon>
        <taxon>Sphingomonadales</taxon>
        <taxon>Sphingosinicellaceae</taxon>
        <taxon>Sandaracinobacter</taxon>
    </lineage>
</organism>
<name>A0A501XPM4_9SPHN</name>
<feature type="transmembrane region" description="Helical" evidence="1">
    <location>
        <begin position="202"/>
        <end position="222"/>
    </location>
</feature>
<feature type="transmembrane region" description="Helical" evidence="1">
    <location>
        <begin position="128"/>
        <end position="150"/>
    </location>
</feature>
<gene>
    <name evidence="3" type="ORF">FJQ54_05550</name>
</gene>
<dbReference type="Proteomes" id="UP000319897">
    <property type="component" value="Unassembled WGS sequence"/>
</dbReference>
<feature type="transmembrane region" description="Helical" evidence="1">
    <location>
        <begin position="78"/>
        <end position="98"/>
    </location>
</feature>
<keyword evidence="1" id="KW-0812">Transmembrane</keyword>
<feature type="domain" description="Acyltransferase 3" evidence="2">
    <location>
        <begin position="11"/>
        <end position="337"/>
    </location>
</feature>
<proteinExistence type="predicted"/>
<keyword evidence="1" id="KW-1133">Transmembrane helix</keyword>
<dbReference type="InterPro" id="IPR050623">
    <property type="entry name" value="Glucan_succinyl_AcylTrfase"/>
</dbReference>
<evidence type="ECO:0000256" key="1">
    <source>
        <dbReference type="SAM" id="Phobius"/>
    </source>
</evidence>
<evidence type="ECO:0000313" key="3">
    <source>
        <dbReference type="EMBL" id="TPE62652.1"/>
    </source>
</evidence>
<reference evidence="3 4" key="1">
    <citation type="submission" date="2019-06" db="EMBL/GenBank/DDBJ databases">
        <authorList>
            <person name="Lee I."/>
            <person name="Jang G.I."/>
            <person name="Hwang C.Y."/>
        </authorList>
    </citation>
    <scope>NUCLEOTIDE SEQUENCE [LARGE SCALE GENOMIC DNA]</scope>
    <source>
        <strain evidence="3 4">PAMC 28131</strain>
    </source>
</reference>
<dbReference type="OrthoDB" id="8288190at2"/>
<dbReference type="AlphaFoldDB" id="A0A501XPM4"/>
<dbReference type="RefSeq" id="WP_140927424.1">
    <property type="nucleotide sequence ID" value="NZ_VFSU01000017.1"/>
</dbReference>
<dbReference type="GO" id="GO:0016747">
    <property type="term" value="F:acyltransferase activity, transferring groups other than amino-acyl groups"/>
    <property type="evidence" value="ECO:0007669"/>
    <property type="project" value="InterPro"/>
</dbReference>
<feature type="transmembrane region" description="Helical" evidence="1">
    <location>
        <begin position="162"/>
        <end position="182"/>
    </location>
</feature>
<protein>
    <recommendedName>
        <fullName evidence="2">Acyltransferase 3 domain-containing protein</fullName>
    </recommendedName>
</protein>
<sequence length="370" mass="41443">MTAKVDRLHHVDALRCFCMLFGLLVHGATIGPSPFFFAISQVSDHFRMATFFLVSGYFTAMVYGRSDFRSFLINRGRLILLPFLSGLILLNPVTLWLIQLYHGGGETFVSFFSGGWRLPLPGPMVWHLHLWFLISLFIYAMLTPALAALAGSAPVSHAVRRLTGLPALAGLMILALLAGISVMLLRGLNDTLITPLLFRPGAFLPMATMNYLTYFAIGVLAFRHRDLFDLMHRLFWPGLLLFGGAYLLHPMLADELPRSLERITYWIARAGLIFLIVCALLAIARSLVTRGSPMLTRITNGVYSFYIFHFLVIYIIANLMHEVTNNLYLTFAVIVLAGFPILFQIHEKLIAPSPLLTLLFNGKTTKRAKP</sequence>
<dbReference type="PANTHER" id="PTHR36927:SF1">
    <property type="entry name" value="MDO-LIKE PROTEIN"/>
    <property type="match status" value="1"/>
</dbReference>